<comment type="caution">
    <text evidence="2">The sequence shown here is derived from an EMBL/GenBank/DDBJ whole genome shotgun (WGS) entry which is preliminary data.</text>
</comment>
<protein>
    <submittedName>
        <fullName evidence="2">Uncharacterized protein</fullName>
    </submittedName>
</protein>
<dbReference type="EMBL" id="JAPZDC010000003">
    <property type="protein sequence ID" value="MDN5063607.1"/>
    <property type="molecule type" value="Genomic_DNA"/>
</dbReference>
<reference evidence="2" key="1">
    <citation type="submission" date="2022-12" db="EMBL/GenBank/DDBJ databases">
        <authorList>
            <person name="Uljanovas D."/>
        </authorList>
    </citation>
    <scope>NUCLEOTIDE SEQUENCE</scope>
    <source>
        <strain evidence="2">RCM39</strain>
    </source>
</reference>
<accession>A0AAW7PQX9</accession>
<proteinExistence type="predicted"/>
<name>A0AAW7PQX9_9BACT</name>
<keyword evidence="1" id="KW-1133">Transmembrane helix</keyword>
<keyword evidence="1" id="KW-0472">Membrane</keyword>
<dbReference type="RefSeq" id="WP_152059256.1">
    <property type="nucleotide sequence ID" value="NZ_CABVSS010000038.1"/>
</dbReference>
<keyword evidence="1" id="KW-0812">Transmembrane</keyword>
<feature type="transmembrane region" description="Helical" evidence="1">
    <location>
        <begin position="20"/>
        <end position="43"/>
    </location>
</feature>
<reference evidence="2" key="2">
    <citation type="journal article" date="2023" name="Microorganisms">
        <title>Genomic Characterization of Arcobacter butzleri Strains Isolated from Various Sources in Lithuania.</title>
        <authorList>
            <person name="Uljanovas D."/>
            <person name="Golz G."/>
            <person name="Fleischmann S."/>
            <person name="Kudirkiene E."/>
            <person name="Kasetiene N."/>
            <person name="Grineviciene A."/>
            <person name="Tamuleviciene E."/>
            <person name="Aksomaitiene J."/>
            <person name="Alter T."/>
            <person name="Malakauskas M."/>
        </authorList>
    </citation>
    <scope>NUCLEOTIDE SEQUENCE</scope>
    <source>
        <strain evidence="2">RCM39</strain>
    </source>
</reference>
<dbReference type="Proteomes" id="UP001171529">
    <property type="component" value="Unassembled WGS sequence"/>
</dbReference>
<evidence type="ECO:0000313" key="3">
    <source>
        <dbReference type="Proteomes" id="UP001171529"/>
    </source>
</evidence>
<organism evidence="2 3">
    <name type="scientific">Aliarcobacter butzleri</name>
    <dbReference type="NCBI Taxonomy" id="28197"/>
    <lineage>
        <taxon>Bacteria</taxon>
        <taxon>Pseudomonadati</taxon>
        <taxon>Campylobacterota</taxon>
        <taxon>Epsilonproteobacteria</taxon>
        <taxon>Campylobacterales</taxon>
        <taxon>Arcobacteraceae</taxon>
        <taxon>Aliarcobacter</taxon>
    </lineage>
</organism>
<gene>
    <name evidence="2" type="ORF">O8C91_05285</name>
</gene>
<dbReference type="AlphaFoldDB" id="A0AAW7PQX9"/>
<sequence length="132" mass="15669">MLIFILINIIERNFKKRILINLFIFIGFLLITQTIHVIPYFILKSFNLAQVNINQIVIDKKACQILTPNSNKDYCVIEDVKLVWKVGNMYVFDKSLDKDYKSYKRYEIPKSSIISIEEIFIDEKKEEKVESK</sequence>
<evidence type="ECO:0000313" key="2">
    <source>
        <dbReference type="EMBL" id="MDN5063607.1"/>
    </source>
</evidence>
<evidence type="ECO:0000256" key="1">
    <source>
        <dbReference type="SAM" id="Phobius"/>
    </source>
</evidence>